<dbReference type="AlphaFoldDB" id="A0A0L0F3N9"/>
<reference evidence="1 2" key="1">
    <citation type="submission" date="2011-02" db="EMBL/GenBank/DDBJ databases">
        <title>The Genome Sequence of Sphaeroforma arctica JP610.</title>
        <authorList>
            <consortium name="The Broad Institute Genome Sequencing Platform"/>
            <person name="Russ C."/>
            <person name="Cuomo C."/>
            <person name="Young S.K."/>
            <person name="Zeng Q."/>
            <person name="Gargeya S."/>
            <person name="Alvarado L."/>
            <person name="Berlin A."/>
            <person name="Chapman S.B."/>
            <person name="Chen Z."/>
            <person name="Freedman E."/>
            <person name="Gellesch M."/>
            <person name="Goldberg J."/>
            <person name="Griggs A."/>
            <person name="Gujja S."/>
            <person name="Heilman E."/>
            <person name="Heiman D."/>
            <person name="Howarth C."/>
            <person name="Mehta T."/>
            <person name="Neiman D."/>
            <person name="Pearson M."/>
            <person name="Roberts A."/>
            <person name="Saif S."/>
            <person name="Shea T."/>
            <person name="Shenoy N."/>
            <person name="Sisk P."/>
            <person name="Stolte C."/>
            <person name="Sykes S."/>
            <person name="White J."/>
            <person name="Yandava C."/>
            <person name="Burger G."/>
            <person name="Gray M.W."/>
            <person name="Holland P.W.H."/>
            <person name="King N."/>
            <person name="Lang F.B.F."/>
            <person name="Roger A.J."/>
            <person name="Ruiz-Trillo I."/>
            <person name="Haas B."/>
            <person name="Nusbaum C."/>
            <person name="Birren B."/>
        </authorList>
    </citation>
    <scope>NUCLEOTIDE SEQUENCE [LARGE SCALE GENOMIC DNA]</scope>
    <source>
        <strain evidence="1 2">JP610</strain>
    </source>
</reference>
<dbReference type="GeneID" id="25916748"/>
<accession>A0A0L0F3N9</accession>
<dbReference type="EMBL" id="KQ249257">
    <property type="protein sequence ID" value="KNC71219.1"/>
    <property type="molecule type" value="Genomic_DNA"/>
</dbReference>
<proteinExistence type="predicted"/>
<keyword evidence="2" id="KW-1185">Reference proteome</keyword>
<organism evidence="1 2">
    <name type="scientific">Sphaeroforma arctica JP610</name>
    <dbReference type="NCBI Taxonomy" id="667725"/>
    <lineage>
        <taxon>Eukaryota</taxon>
        <taxon>Ichthyosporea</taxon>
        <taxon>Ichthyophonida</taxon>
        <taxon>Sphaeroforma</taxon>
    </lineage>
</organism>
<evidence type="ECO:0000313" key="1">
    <source>
        <dbReference type="EMBL" id="KNC71219.1"/>
    </source>
</evidence>
<sequence length="61" mass="6877">VNTPTEDPTCLWECAALAASVKDYAAKFNYRTSDLGKQRRYAYTHASGMLCGLKDRVMCRQ</sequence>
<protein>
    <submittedName>
        <fullName evidence="1">Uncharacterized protein</fullName>
    </submittedName>
</protein>
<evidence type="ECO:0000313" key="2">
    <source>
        <dbReference type="Proteomes" id="UP000054560"/>
    </source>
</evidence>
<dbReference type="Proteomes" id="UP000054560">
    <property type="component" value="Unassembled WGS sequence"/>
</dbReference>
<gene>
    <name evidence="1" type="ORF">SARC_16244</name>
</gene>
<feature type="non-terminal residue" evidence="1">
    <location>
        <position position="1"/>
    </location>
</feature>
<dbReference type="RefSeq" id="XP_014145121.1">
    <property type="nucleotide sequence ID" value="XM_014289646.1"/>
</dbReference>
<name>A0A0L0F3N9_9EUKA</name>